<dbReference type="AlphaFoldDB" id="A0A919K7P5"/>
<evidence type="ECO:0000313" key="1">
    <source>
        <dbReference type="EMBL" id="GIF01190.1"/>
    </source>
</evidence>
<protein>
    <submittedName>
        <fullName evidence="1">Uncharacterized protein</fullName>
    </submittedName>
</protein>
<evidence type="ECO:0000313" key="2">
    <source>
        <dbReference type="Proteomes" id="UP000636960"/>
    </source>
</evidence>
<dbReference type="EMBL" id="BOMV01000100">
    <property type="protein sequence ID" value="GIF01190.1"/>
    <property type="molecule type" value="Genomic_DNA"/>
</dbReference>
<reference evidence="1" key="1">
    <citation type="submission" date="2021-01" db="EMBL/GenBank/DDBJ databases">
        <title>Whole genome shotgun sequence of Actinoplanes rishiriensis NBRC 108556.</title>
        <authorList>
            <person name="Komaki H."/>
            <person name="Tamura T."/>
        </authorList>
    </citation>
    <scope>NUCLEOTIDE SEQUENCE</scope>
    <source>
        <strain evidence="1">NBRC 108556</strain>
    </source>
</reference>
<proteinExistence type="predicted"/>
<dbReference type="Proteomes" id="UP000636960">
    <property type="component" value="Unassembled WGS sequence"/>
</dbReference>
<sequence length="193" mass="19538">MPATGEPAPTSAAPTAGVAECVVGEWRSTGLPAADGGAADADLTGGAGFRVTIGTDGGAAITFDGMEPVVFSARLGEAEVSGKFTYSGQATGPMTTNAGSGTSPSPATTGNWQPIGDINWDQTRLTVDLTEPASARLFDNVPLEDYTGDGAARTGDAVDIDPFFDTGTYTCDGDTLTVTPDDDGDLPLILERA</sequence>
<name>A0A919K7P5_9ACTN</name>
<organism evidence="1 2">
    <name type="scientific">Paractinoplanes rishiriensis</name>
    <dbReference type="NCBI Taxonomy" id="1050105"/>
    <lineage>
        <taxon>Bacteria</taxon>
        <taxon>Bacillati</taxon>
        <taxon>Actinomycetota</taxon>
        <taxon>Actinomycetes</taxon>
        <taxon>Micromonosporales</taxon>
        <taxon>Micromonosporaceae</taxon>
        <taxon>Paractinoplanes</taxon>
    </lineage>
</organism>
<accession>A0A919K7P5</accession>
<keyword evidence="2" id="KW-1185">Reference proteome</keyword>
<comment type="caution">
    <text evidence="1">The sequence shown here is derived from an EMBL/GenBank/DDBJ whole genome shotgun (WGS) entry which is preliminary data.</text>
</comment>
<gene>
    <name evidence="1" type="ORF">Ari01nite_86540</name>
</gene>